<feature type="domain" description="Glycosyltransferase subfamily 4-like N-terminal" evidence="1">
    <location>
        <begin position="28"/>
        <end position="181"/>
    </location>
</feature>
<evidence type="ECO:0000259" key="1">
    <source>
        <dbReference type="Pfam" id="PF13439"/>
    </source>
</evidence>
<dbReference type="RefSeq" id="WP_284295397.1">
    <property type="nucleotide sequence ID" value="NZ_BSSV01000001.1"/>
</dbReference>
<keyword evidence="3" id="KW-1185">Reference proteome</keyword>
<comment type="caution">
    <text evidence="2">The sequence shown here is derived from an EMBL/GenBank/DDBJ whole genome shotgun (WGS) entry which is preliminary data.</text>
</comment>
<organism evidence="2 3">
    <name type="scientific">Thalassotalea loyana</name>
    <dbReference type="NCBI Taxonomy" id="280483"/>
    <lineage>
        <taxon>Bacteria</taxon>
        <taxon>Pseudomonadati</taxon>
        <taxon>Pseudomonadota</taxon>
        <taxon>Gammaproteobacteria</taxon>
        <taxon>Alteromonadales</taxon>
        <taxon>Colwelliaceae</taxon>
        <taxon>Thalassotalea</taxon>
    </lineage>
</organism>
<dbReference type="InterPro" id="IPR028098">
    <property type="entry name" value="Glyco_trans_4-like_N"/>
</dbReference>
<dbReference type="Proteomes" id="UP001157134">
    <property type="component" value="Unassembled WGS sequence"/>
</dbReference>
<dbReference type="SUPFAM" id="SSF53756">
    <property type="entry name" value="UDP-Glycosyltransferase/glycogen phosphorylase"/>
    <property type="match status" value="1"/>
</dbReference>
<dbReference type="EMBL" id="BSSV01000001">
    <property type="protein sequence ID" value="GLX83860.1"/>
    <property type="molecule type" value="Genomic_DNA"/>
</dbReference>
<dbReference type="Pfam" id="PF13439">
    <property type="entry name" value="Glyco_transf_4"/>
    <property type="match status" value="1"/>
</dbReference>
<name>A0ABQ6HAR4_9GAMM</name>
<gene>
    <name evidence="2" type="ORF">tloyanaT_01120</name>
</gene>
<protein>
    <recommendedName>
        <fullName evidence="1">Glycosyltransferase subfamily 4-like N-terminal domain-containing protein</fullName>
    </recommendedName>
</protein>
<proteinExistence type="predicted"/>
<evidence type="ECO:0000313" key="2">
    <source>
        <dbReference type="EMBL" id="GLX83860.1"/>
    </source>
</evidence>
<reference evidence="2 3" key="1">
    <citation type="submission" date="2023-03" db="EMBL/GenBank/DDBJ databases">
        <title>Thalassotalea loyana LMG 22536T draft genome sequence.</title>
        <authorList>
            <person name="Sawabe T."/>
        </authorList>
    </citation>
    <scope>NUCLEOTIDE SEQUENCE [LARGE SCALE GENOMIC DNA]</scope>
    <source>
        <strain evidence="2 3">LMG 22536</strain>
    </source>
</reference>
<sequence>MKILRTKYAMGKNYQLNSVIHVVSSLEVGGAERFVIDLCQLQKKAGMSVAILSFGQETDPLVAECNAFNIDVFHTREGRIKKWRDAINALSSFDIVHFHTPYPVKFLLPFLPMLASKTLIYTRHGASPLAGLGWSVTHKVANFFIDHITFVSQEGAEIFTASHGWHKKTKHVIDNGVNLDQVQVSRKPTTFLRLGSVGRMVELKHQICLLRAIAMLAPEIREQVKVEFFGDGPCKSELTAFCQDEALDDLVTFHGMVSDRDVIYNSFDVLVVASETEGLSLAIMEAMAYECAVIATDVGGNSKLVQDQQNGYLFRYDDHETLASHIKSLIESPDRINEFASKSRGLIEEQFSLAVSSDKYQKIYQS</sequence>
<dbReference type="Gene3D" id="3.40.50.2000">
    <property type="entry name" value="Glycogen Phosphorylase B"/>
    <property type="match status" value="2"/>
</dbReference>
<dbReference type="Pfam" id="PF13692">
    <property type="entry name" value="Glyco_trans_1_4"/>
    <property type="match status" value="1"/>
</dbReference>
<dbReference type="PANTHER" id="PTHR12526">
    <property type="entry name" value="GLYCOSYLTRANSFERASE"/>
    <property type="match status" value="1"/>
</dbReference>
<dbReference type="PANTHER" id="PTHR12526:SF630">
    <property type="entry name" value="GLYCOSYLTRANSFERASE"/>
    <property type="match status" value="1"/>
</dbReference>
<evidence type="ECO:0000313" key="3">
    <source>
        <dbReference type="Proteomes" id="UP001157134"/>
    </source>
</evidence>
<dbReference type="CDD" id="cd03801">
    <property type="entry name" value="GT4_PimA-like"/>
    <property type="match status" value="1"/>
</dbReference>
<accession>A0ABQ6HAR4</accession>